<dbReference type="Pfam" id="PF07743">
    <property type="entry name" value="HSCB_C"/>
    <property type="match status" value="1"/>
</dbReference>
<dbReference type="InterPro" id="IPR004640">
    <property type="entry name" value="HscB"/>
</dbReference>
<name>G8BZG7_TETPH</name>
<evidence type="ECO:0000259" key="3">
    <source>
        <dbReference type="PROSITE" id="PS50076"/>
    </source>
</evidence>
<feature type="domain" description="J" evidence="3">
    <location>
        <begin position="25"/>
        <end position="103"/>
    </location>
</feature>
<protein>
    <recommendedName>
        <fullName evidence="3">J domain-containing protein</fullName>
    </recommendedName>
</protein>
<dbReference type="SUPFAM" id="SSF47144">
    <property type="entry name" value="HSC20 (HSCB), C-terminal oligomerisation domain"/>
    <property type="match status" value="1"/>
</dbReference>
<gene>
    <name evidence="4" type="primary">TPHA0K01620</name>
    <name evidence="4" type="ordered locus">TPHA_0K01620</name>
</gene>
<dbReference type="AlphaFoldDB" id="G8BZG7"/>
<evidence type="ECO:0000313" key="5">
    <source>
        <dbReference type="Proteomes" id="UP000005666"/>
    </source>
</evidence>
<comment type="similarity">
    <text evidence="1">Belongs to the HscB family.</text>
</comment>
<dbReference type="HOGENOM" id="CLU_068529_1_1_1"/>
<dbReference type="PROSITE" id="PS50076">
    <property type="entry name" value="DNAJ_2"/>
    <property type="match status" value="1"/>
</dbReference>
<dbReference type="eggNOG" id="KOG3192">
    <property type="taxonomic scope" value="Eukaryota"/>
</dbReference>
<dbReference type="GO" id="GO:0001671">
    <property type="term" value="F:ATPase activator activity"/>
    <property type="evidence" value="ECO:0007669"/>
    <property type="project" value="InterPro"/>
</dbReference>
<dbReference type="GO" id="GO:0005739">
    <property type="term" value="C:mitochondrion"/>
    <property type="evidence" value="ECO:0007669"/>
    <property type="project" value="TreeGrafter"/>
</dbReference>
<dbReference type="PANTHER" id="PTHR14021:SF15">
    <property type="entry name" value="IRON-SULFUR CLUSTER CO-CHAPERONE PROTEIN HSCB"/>
    <property type="match status" value="1"/>
</dbReference>
<evidence type="ECO:0000256" key="2">
    <source>
        <dbReference type="ARBA" id="ARBA00023186"/>
    </source>
</evidence>
<dbReference type="EMBL" id="HE612866">
    <property type="protein sequence ID" value="CCE65295.1"/>
    <property type="molecule type" value="Genomic_DNA"/>
</dbReference>
<dbReference type="KEGG" id="tpf:TPHA_0K01620"/>
<keyword evidence="2" id="KW-0143">Chaperone</keyword>
<dbReference type="NCBIfam" id="TIGR00714">
    <property type="entry name" value="hscB"/>
    <property type="match status" value="1"/>
</dbReference>
<dbReference type="GeneID" id="11533429"/>
<dbReference type="Proteomes" id="UP000005666">
    <property type="component" value="Chromosome 11"/>
</dbReference>
<dbReference type="InterPro" id="IPR036869">
    <property type="entry name" value="J_dom_sf"/>
</dbReference>
<dbReference type="PANTHER" id="PTHR14021">
    <property type="entry name" value="IRON-SULFUR CLUSTER CO-CHAPERONE PROTEIN HSCB"/>
    <property type="match status" value="1"/>
</dbReference>
<proteinExistence type="inferred from homology"/>
<dbReference type="OMA" id="TVELKYW"/>
<dbReference type="Gene3D" id="1.10.287.110">
    <property type="entry name" value="DnaJ domain"/>
    <property type="match status" value="1"/>
</dbReference>
<dbReference type="GO" id="GO:0051259">
    <property type="term" value="P:protein complex oligomerization"/>
    <property type="evidence" value="ECO:0007669"/>
    <property type="project" value="InterPro"/>
</dbReference>
<keyword evidence="5" id="KW-1185">Reference proteome</keyword>
<dbReference type="InterPro" id="IPR036386">
    <property type="entry name" value="HscB_C_sf"/>
</dbReference>
<dbReference type="RefSeq" id="XP_003687729.1">
    <property type="nucleotide sequence ID" value="XM_003687681.1"/>
</dbReference>
<evidence type="ECO:0000256" key="1">
    <source>
        <dbReference type="ARBA" id="ARBA00010476"/>
    </source>
</evidence>
<dbReference type="InterPro" id="IPR009073">
    <property type="entry name" value="HscB_oligo_C"/>
</dbReference>
<dbReference type="OrthoDB" id="448954at2759"/>
<dbReference type="GO" id="GO:0051087">
    <property type="term" value="F:protein-folding chaperone binding"/>
    <property type="evidence" value="ECO:0007669"/>
    <property type="project" value="InterPro"/>
</dbReference>
<dbReference type="Gene3D" id="1.20.1280.20">
    <property type="entry name" value="HscB, C-terminal domain"/>
    <property type="match status" value="1"/>
</dbReference>
<evidence type="ECO:0000313" key="4">
    <source>
        <dbReference type="EMBL" id="CCE65295.1"/>
    </source>
</evidence>
<dbReference type="STRING" id="1071381.G8BZG7"/>
<dbReference type="SUPFAM" id="SSF46565">
    <property type="entry name" value="Chaperone J-domain"/>
    <property type="match status" value="1"/>
</dbReference>
<organism evidence="4 5">
    <name type="scientific">Tetrapisispora phaffii (strain ATCC 24235 / CBS 4417 / NBRC 1672 / NRRL Y-8282 / UCD 70-5)</name>
    <name type="common">Yeast</name>
    <name type="synonym">Fabospora phaffii</name>
    <dbReference type="NCBI Taxonomy" id="1071381"/>
    <lineage>
        <taxon>Eukaryota</taxon>
        <taxon>Fungi</taxon>
        <taxon>Dikarya</taxon>
        <taxon>Ascomycota</taxon>
        <taxon>Saccharomycotina</taxon>
        <taxon>Saccharomycetes</taxon>
        <taxon>Saccharomycetales</taxon>
        <taxon>Saccharomycetaceae</taxon>
        <taxon>Tetrapisispora</taxon>
    </lineage>
</organism>
<sequence length="220" mass="25336">MFSVSSKVLCRSRLRRALQSRSMSNYFKLFPKTFPSQKPEWAVDTKSLRKEYRSLQAKFHPDANISTPEVGETSSSSDQSSLLNIAYDTLKTPLLRSQYILGSFFDTNLQQEAVANKFLNGDSNILLKILEIHENIEDCQDAEEIEELNNANKSRIENVEKELDSLYGRLFNGQEHIVRDTELMDIIAKKTVELKYWINLSKAIKEWEPDADNSNITINH</sequence>
<dbReference type="InterPro" id="IPR001623">
    <property type="entry name" value="DnaJ_domain"/>
</dbReference>
<reference evidence="4 5" key="1">
    <citation type="journal article" date="2011" name="Proc. Natl. Acad. Sci. U.S.A.">
        <title>Evolutionary erosion of yeast sex chromosomes by mating-type switching accidents.</title>
        <authorList>
            <person name="Gordon J.L."/>
            <person name="Armisen D."/>
            <person name="Proux-Wera E."/>
            <person name="Oheigeartaigh S.S."/>
            <person name="Byrne K.P."/>
            <person name="Wolfe K.H."/>
        </authorList>
    </citation>
    <scope>NUCLEOTIDE SEQUENCE [LARGE SCALE GENOMIC DNA]</scope>
    <source>
        <strain evidence="5">ATCC 24235 / CBS 4417 / NBRC 1672 / NRRL Y-8282 / UCD 70-5</strain>
    </source>
</reference>
<dbReference type="GO" id="GO:0044571">
    <property type="term" value="P:[2Fe-2S] cluster assembly"/>
    <property type="evidence" value="ECO:0007669"/>
    <property type="project" value="InterPro"/>
</dbReference>
<accession>G8BZG7</accession>